<dbReference type="SMART" id="SM00567">
    <property type="entry name" value="EZ_HEAT"/>
    <property type="match status" value="17"/>
</dbReference>
<evidence type="ECO:0000313" key="6">
    <source>
        <dbReference type="Proteomes" id="UP000663852"/>
    </source>
</evidence>
<dbReference type="PROSITE" id="PS50837">
    <property type="entry name" value="NACHT"/>
    <property type="match status" value="1"/>
</dbReference>
<dbReference type="InterPro" id="IPR016024">
    <property type="entry name" value="ARM-type_fold"/>
</dbReference>
<proteinExistence type="predicted"/>
<dbReference type="Pfam" id="PF13513">
    <property type="entry name" value="HEAT_EZ"/>
    <property type="match status" value="1"/>
</dbReference>
<protein>
    <recommendedName>
        <fullName evidence="4">NACHT domain-containing protein</fullName>
    </recommendedName>
</protein>
<dbReference type="Proteomes" id="UP000663852">
    <property type="component" value="Unassembled WGS sequence"/>
</dbReference>
<dbReference type="SMART" id="SM00185">
    <property type="entry name" value="ARM"/>
    <property type="match status" value="6"/>
</dbReference>
<feature type="repeat" description="HEAT" evidence="3">
    <location>
        <begin position="889"/>
        <end position="926"/>
    </location>
</feature>
<feature type="repeat" description="HEAT" evidence="3">
    <location>
        <begin position="959"/>
        <end position="996"/>
    </location>
</feature>
<accession>A0A815SP90</accession>
<dbReference type="Pfam" id="PF13646">
    <property type="entry name" value="HEAT_2"/>
    <property type="match status" value="5"/>
</dbReference>
<reference evidence="5" key="1">
    <citation type="submission" date="2021-02" db="EMBL/GenBank/DDBJ databases">
        <authorList>
            <person name="Nowell W R."/>
        </authorList>
    </citation>
    <scope>NUCLEOTIDE SEQUENCE</scope>
</reference>
<feature type="domain" description="NACHT" evidence="4">
    <location>
        <begin position="183"/>
        <end position="311"/>
    </location>
</feature>
<dbReference type="PANTHER" id="PTHR12697:SF5">
    <property type="entry name" value="DEOXYHYPUSINE HYDROXYLASE"/>
    <property type="match status" value="1"/>
</dbReference>
<dbReference type="PROSITE" id="PS50077">
    <property type="entry name" value="HEAT_REPEAT"/>
    <property type="match status" value="3"/>
</dbReference>
<dbReference type="InterPro" id="IPR011989">
    <property type="entry name" value="ARM-like"/>
</dbReference>
<dbReference type="GO" id="GO:0016491">
    <property type="term" value="F:oxidoreductase activity"/>
    <property type="evidence" value="ECO:0007669"/>
    <property type="project" value="TreeGrafter"/>
</dbReference>
<comment type="caution">
    <text evidence="5">The sequence shown here is derived from an EMBL/GenBank/DDBJ whole genome shotgun (WGS) entry which is preliminary data.</text>
</comment>
<dbReference type="InterPro" id="IPR000357">
    <property type="entry name" value="HEAT"/>
</dbReference>
<sequence>MPVWINQSENVTADSLHDSLANGVENATALFCFLTPDYERSPVCKLVLKVVGSLHCYNINDIQDRDNMYLEDLINDLNQKRFSSKHISTESVGPPNYLFELIKYKYLCDNKIERFMDPSKTFSIEQSYINLAIVETKETQEKEKKLDNAQSIDAVMGAFEQIYGSKSPIDVKDIFTKCKDQNRNILVFGRAGIGKSMFCRYAAYQWATGAIWSEYELVVLIPLRSLTGPKYREDKDYNLVDILINHYFFDPYRSDEQKNKLVEKLVEHIRRSKILWLLDGYDEIAQDPLRHLQILLEQLLKTPHHIITSRPYMNTLSYSVNMEITGFTDENISNYIKLFFNQLGSSSREDESLLVFLQLNPKIWGIAHIPINLELICSVWSNFNWTKTKTVTLTVLYDKLTEWICRRYLEKQKGLSTSQTNRMHKKKIYEQCQNELAFLESLAFHGMKNASILLSPELLEKAEEESNCELSGHRHLLNLGILKSLTSDADSTGTRLEIDKHYYFVHLSFQEYFAARYLASALSGAACNKAIEFIQQHKYNQRYQLLFAFLAGLLNETPDSERNNIFWDAILNEPLDITRMQHMALVIRCLDEINSNTTFTKAQELFQLTARWIEIAITHKSQYLLPFVTNILRACNTICNTTHIHQALVRLLDDNQTTTIFRTLQFISSIPLNNPTNSLKRTVLQKTQHQDYQVKQEAFKALTSIDRDAATKEVIVTHIKALSHQNPDIRWCALSAVRAMIEIPATKDVIDVLLKALSDHDSDIRWAASEALARVGAKAATKEVIDALLKALSDSDLRVRQSVCEAFGRIGEKAVTKEVIDALLKALSHSDHRVGQSACEAFGRIGEKAATKEVIDALLKALSDSDPRVGQRVCEAFGRIGEKAATKEVIDALLKALSDSDPRVRQSVCEAFGRIGEKAATKEVIDALLKALSDDDSDIRRHASVGIRRMTAKAATKEVIDALLKALSDSDHRVRRSACEALGRIGEKAATKEVIDALLKALSDDDSVIRRHASVGIRRMTAKAATKEVIDALLKALSHSDHWVRQSACEAFGRIGEKAATKEVIDALLKALSDSDHLVRQSACEAFGRIGEKAATKEVIDALLKALSDSDHRVRRSACETSGQMGKKAATNEVIGALLKALSDSDYLLRQNACEAFGQIGETAATKEVIDALLKALSDSGHLVRQNACEAFGRMGETAVTNKVIGALLKALSDRDYLVRQNACEAFGRMGQTAVTKEVIDALLKALSHSDHLVRQRACEAFGQIGEKAATKEVIDALLKALSDRNLFVRRSACIALNRLDEKATTREIIGGLASGLALTWKQAKNMSEYEMIRLLCEICALDVFDDNDMETTEERIVSKIGIDSELLLPGKLVKILIQTGDRVFLRPAVHGCIVGGAAVAIIGNSLWIHERERVTHVMIPKCREKLVRKLQQLFSKEVHHVDTKIPAGWKSIEERNSFEKVYNGPQAWTLST</sequence>
<organism evidence="5 6">
    <name type="scientific">Adineta ricciae</name>
    <name type="common">Rotifer</name>
    <dbReference type="NCBI Taxonomy" id="249248"/>
    <lineage>
        <taxon>Eukaryota</taxon>
        <taxon>Metazoa</taxon>
        <taxon>Spiralia</taxon>
        <taxon>Gnathifera</taxon>
        <taxon>Rotifera</taxon>
        <taxon>Eurotatoria</taxon>
        <taxon>Bdelloidea</taxon>
        <taxon>Adinetida</taxon>
        <taxon>Adinetidae</taxon>
        <taxon>Adineta</taxon>
    </lineage>
</organism>
<feature type="repeat" description="HEAT" evidence="3">
    <location>
        <begin position="749"/>
        <end position="786"/>
    </location>
</feature>
<dbReference type="PANTHER" id="PTHR12697">
    <property type="entry name" value="PBS LYASE HEAT-LIKE PROTEIN"/>
    <property type="match status" value="1"/>
</dbReference>
<dbReference type="Pfam" id="PF02985">
    <property type="entry name" value="HEAT"/>
    <property type="match status" value="1"/>
</dbReference>
<evidence type="ECO:0000313" key="5">
    <source>
        <dbReference type="EMBL" id="CAF1492420.1"/>
    </source>
</evidence>
<dbReference type="SMART" id="SM01349">
    <property type="entry name" value="TOG"/>
    <property type="match status" value="2"/>
</dbReference>
<dbReference type="InterPro" id="IPR000225">
    <property type="entry name" value="Armadillo"/>
</dbReference>
<gene>
    <name evidence="5" type="ORF">EDS130_LOCUS42104</name>
</gene>
<dbReference type="InterPro" id="IPR004155">
    <property type="entry name" value="PBS_lyase_HEAT"/>
</dbReference>
<evidence type="ECO:0000256" key="1">
    <source>
        <dbReference type="ARBA" id="ARBA00022737"/>
    </source>
</evidence>
<dbReference type="InterPro" id="IPR007111">
    <property type="entry name" value="NACHT_NTPase"/>
</dbReference>
<name>A0A815SP90_ADIRI</name>
<dbReference type="InterPro" id="IPR027417">
    <property type="entry name" value="P-loop_NTPase"/>
</dbReference>
<dbReference type="SUPFAM" id="SSF52540">
    <property type="entry name" value="P-loop containing nucleoside triphosphate hydrolases"/>
    <property type="match status" value="1"/>
</dbReference>
<dbReference type="EMBL" id="CAJNOJ010000593">
    <property type="protein sequence ID" value="CAF1492420.1"/>
    <property type="molecule type" value="Genomic_DNA"/>
</dbReference>
<dbReference type="InterPro" id="IPR034085">
    <property type="entry name" value="TOG"/>
</dbReference>
<dbReference type="Gene3D" id="1.25.10.10">
    <property type="entry name" value="Leucine-rich Repeat Variant"/>
    <property type="match status" value="5"/>
</dbReference>
<evidence type="ECO:0000256" key="3">
    <source>
        <dbReference type="PROSITE-ProRule" id="PRU00103"/>
    </source>
</evidence>
<dbReference type="Pfam" id="PF05729">
    <property type="entry name" value="NACHT"/>
    <property type="match status" value="1"/>
</dbReference>
<comment type="function">
    <text evidence="2">Catalyzes the hydroxylation of the N(6)-(4-aminobutyl)-L-lysine intermediate produced by deoxyhypusine synthase/DHPS on a critical lysine of the eukaryotic translation initiation factor 5A/eIF-5A. This is the second step of the post-translational modification of that lysine into an unusual amino acid residue named hypusine. Hypusination is unique to mature eIF-5A factor and is essential for its function.</text>
</comment>
<keyword evidence="1" id="KW-0677">Repeat</keyword>
<dbReference type="Gene3D" id="3.40.50.300">
    <property type="entry name" value="P-loop containing nucleotide triphosphate hydrolases"/>
    <property type="match status" value="1"/>
</dbReference>
<evidence type="ECO:0000256" key="2">
    <source>
        <dbReference type="ARBA" id="ARBA00045876"/>
    </source>
</evidence>
<dbReference type="OrthoDB" id="120976at2759"/>
<evidence type="ECO:0000259" key="4">
    <source>
        <dbReference type="PROSITE" id="PS50837"/>
    </source>
</evidence>
<dbReference type="SUPFAM" id="SSF48371">
    <property type="entry name" value="ARM repeat"/>
    <property type="match status" value="1"/>
</dbReference>
<dbReference type="InterPro" id="IPR021133">
    <property type="entry name" value="HEAT_type_2"/>
</dbReference>